<protein>
    <submittedName>
        <fullName evidence="1">Uncharacterized protein</fullName>
    </submittedName>
</protein>
<keyword evidence="2" id="KW-1185">Reference proteome</keyword>
<accession>A0ABP2IB61</accession>
<reference evidence="1 2" key="1">
    <citation type="submission" date="2010-04" db="EMBL/GenBank/DDBJ databases">
        <authorList>
            <person name="Muzny D."/>
            <person name="Qin X."/>
            <person name="Deng J."/>
            <person name="Jiang H."/>
            <person name="Liu Y."/>
            <person name="Qu J."/>
            <person name="Song X.-Z."/>
            <person name="Zhang L."/>
            <person name="Thornton R."/>
            <person name="Coyle M."/>
            <person name="Francisco L."/>
            <person name="Jackson L."/>
            <person name="Javaid M."/>
            <person name="Korchina V."/>
            <person name="Kovar C."/>
            <person name="Mata R."/>
            <person name="Mathew T."/>
            <person name="Ngo R."/>
            <person name="Nguyen L."/>
            <person name="Nguyen N."/>
            <person name="Okwuonu G."/>
            <person name="Ongeri F."/>
            <person name="Pham C."/>
            <person name="Simmons D."/>
            <person name="Wilczek-Boney K."/>
            <person name="Hale W."/>
            <person name="Jakkamsetti A."/>
            <person name="Pham P."/>
            <person name="Ruth R."/>
            <person name="San Lucas F."/>
            <person name="Warren J."/>
            <person name="Zhang J."/>
            <person name="Zhao Z."/>
            <person name="Zhou C."/>
            <person name="Zhu D."/>
            <person name="Lee S."/>
            <person name="Bess C."/>
            <person name="Blankenburg K."/>
            <person name="Forbes L."/>
            <person name="Fu Q."/>
            <person name="Gubbala S."/>
            <person name="Hirani K."/>
            <person name="Jayaseelan J.C."/>
            <person name="Lara F."/>
            <person name="Munidasa M."/>
            <person name="Palculict T."/>
            <person name="Patil S."/>
            <person name="Pu L.-L."/>
            <person name="Saada N."/>
            <person name="Tang L."/>
            <person name="Weissenberger G."/>
            <person name="Zhu Y."/>
            <person name="Hemphill L."/>
            <person name="Shang Y."/>
            <person name="Youmans B."/>
            <person name="Ayvaz T."/>
            <person name="Ross M."/>
            <person name="Santibanez J."/>
            <person name="Aqrawi P."/>
            <person name="Gross S."/>
            <person name="Joshi V."/>
            <person name="Fowler G."/>
            <person name="Nazareth L."/>
            <person name="Reid J."/>
            <person name="Worley K."/>
            <person name="Petrosino J."/>
            <person name="Highlander S."/>
            <person name="Gibbs R."/>
            <person name="Gibbs R."/>
        </authorList>
    </citation>
    <scope>NUCLEOTIDE SEQUENCE [LARGE SCALE GENOMIC DNA]</scope>
    <source>
        <strain evidence="1 2">ATCC 11563</strain>
    </source>
</reference>
<evidence type="ECO:0000313" key="1">
    <source>
        <dbReference type="EMBL" id="EFG49444.1"/>
    </source>
</evidence>
<dbReference type="EMBL" id="ADNT01000085">
    <property type="protein sequence ID" value="EFG49444.1"/>
    <property type="molecule type" value="Genomic_DNA"/>
</dbReference>
<organism evidence="1 2">
    <name type="scientific">Aerococcus viridans (strain ATCC 11563 / DSM 20340 / CCUG 4311 / JCM 20461 / NBRC 12219 / NCTC 8251 / M1)</name>
    <dbReference type="NCBI Taxonomy" id="655812"/>
    <lineage>
        <taxon>Bacteria</taxon>
        <taxon>Bacillati</taxon>
        <taxon>Bacillota</taxon>
        <taxon>Bacilli</taxon>
        <taxon>Lactobacillales</taxon>
        <taxon>Aerococcaceae</taxon>
        <taxon>Aerococcus</taxon>
    </lineage>
</organism>
<evidence type="ECO:0000313" key="2">
    <source>
        <dbReference type="Proteomes" id="UP000003764"/>
    </source>
</evidence>
<sequence>MVCDGNHLGTFLICVLQGPYLLLKSGLCYNLIEKTLEIERKRRIHILERVIFHVTEMKEWETIRPSLQYPQNSI</sequence>
<comment type="caution">
    <text evidence="1">The sequence shown here is derived from an EMBL/GenBank/DDBJ whole genome shotgun (WGS) entry which is preliminary data.</text>
</comment>
<name>A0ABP2IB61_AERVM</name>
<proteinExistence type="predicted"/>
<gene>
    <name evidence="1" type="ORF">HMPREF0061_1262</name>
</gene>
<dbReference type="Proteomes" id="UP000003764">
    <property type="component" value="Unassembled WGS sequence"/>
</dbReference>